<dbReference type="Pfam" id="PF09995">
    <property type="entry name" value="MPAB_Lcp_cat"/>
    <property type="match status" value="1"/>
</dbReference>
<sequence length="303" mass="33031">MPSVLPEPHEYAALAPTPGSPVQVAFSDVRTLATAGYATLLQVAHPTVGAGVHQYSGFTADPWGRLLRTLDYVHGTVSGGPELAGSIGRRVREMHRTIRGVRADGEAYNAMEPDAFAWVHATLAGAIVDGHRTFARPMCEAQAETFWRQWIDVGRLVGVRPRDLPATWRDFRPYFDRVVREELTWTPAVPELLETLERPLPPAIPGLHPALWAILRRPFALQGRLATVGLLPPELRPRLGVRLSPGEERAFRAIAAASRASSPLIRGPLADFSRVYVRYRGVALARGDVAAGTPEPKQAATAA</sequence>
<dbReference type="InterPro" id="IPR018713">
    <property type="entry name" value="MPAB/Lcp_cat_dom"/>
</dbReference>
<name>A0ABY5DR06_9ACTN</name>
<evidence type="ECO:0000313" key="3">
    <source>
        <dbReference type="Proteomes" id="UP001056035"/>
    </source>
</evidence>
<dbReference type="PANTHER" id="PTHR36151">
    <property type="entry name" value="BLR2777 PROTEIN"/>
    <property type="match status" value="1"/>
</dbReference>
<proteinExistence type="predicted"/>
<dbReference type="RefSeq" id="WP_254570242.1">
    <property type="nucleotide sequence ID" value="NZ_CP098502.1"/>
</dbReference>
<reference evidence="2 3" key="1">
    <citation type="submission" date="2022-06" db="EMBL/GenBank/DDBJ databases">
        <title>Paraconexibacter antarcticus.</title>
        <authorList>
            <person name="Kim C.S."/>
        </authorList>
    </citation>
    <scope>NUCLEOTIDE SEQUENCE [LARGE SCALE GENOMIC DNA]</scope>
    <source>
        <strain evidence="2 3">02-257</strain>
    </source>
</reference>
<dbReference type="Proteomes" id="UP001056035">
    <property type="component" value="Chromosome"/>
</dbReference>
<evidence type="ECO:0000313" key="2">
    <source>
        <dbReference type="EMBL" id="UTI63517.1"/>
    </source>
</evidence>
<accession>A0ABY5DR06</accession>
<keyword evidence="3" id="KW-1185">Reference proteome</keyword>
<dbReference type="PANTHER" id="PTHR36151:SF3">
    <property type="entry name" value="ER-BOUND OXYGENASE MPAB_MPAB'_RUBBER OXYGENASE CATALYTIC DOMAIN-CONTAINING PROTEIN"/>
    <property type="match status" value="1"/>
</dbReference>
<feature type="domain" description="ER-bound oxygenase mpaB/mpaB'/Rubber oxygenase catalytic" evidence="1">
    <location>
        <begin position="28"/>
        <end position="260"/>
    </location>
</feature>
<dbReference type="EMBL" id="CP098502">
    <property type="protein sequence ID" value="UTI63517.1"/>
    <property type="molecule type" value="Genomic_DNA"/>
</dbReference>
<gene>
    <name evidence="2" type="ORF">NBH00_19485</name>
</gene>
<organism evidence="2 3">
    <name type="scientific">Paraconexibacter antarcticus</name>
    <dbReference type="NCBI Taxonomy" id="2949664"/>
    <lineage>
        <taxon>Bacteria</taxon>
        <taxon>Bacillati</taxon>
        <taxon>Actinomycetota</taxon>
        <taxon>Thermoleophilia</taxon>
        <taxon>Solirubrobacterales</taxon>
        <taxon>Paraconexibacteraceae</taxon>
        <taxon>Paraconexibacter</taxon>
    </lineage>
</organism>
<evidence type="ECO:0000259" key="1">
    <source>
        <dbReference type="Pfam" id="PF09995"/>
    </source>
</evidence>
<protein>
    <submittedName>
        <fullName evidence="2">DUF2236 domain-containing protein</fullName>
    </submittedName>
</protein>